<dbReference type="PROSITE" id="PS50893">
    <property type="entry name" value="ABC_TRANSPORTER_2"/>
    <property type="match status" value="1"/>
</dbReference>
<sequence length="578" mass="62154">MNHTMAKKIGIAGILMLSFILLLAIIGPLVVPFSSYDQTGLPLQAPGGLHMLGTNDMGQDIAAELVEGARVSLLIGIASAILATLIGALIGLLAGYSGGWLDNLFMRIVDVSLTLPYLPLMIVIGVYMGPSLITQIFIITLVMWAGKAREIRSQVMSLRTRGPVLAAQSMGASGAYLLRRHIFPGIIPLLIPQFVRAVNTSILLESSLSFLGLGDPLSKSWGSILFYANARSAFLTDAWMWWVLPPGLCIVITVVSFSFLGYWMEELISPRLRSYLAVLSGKKASAPNLLSTRTITSSSHAPVLEVDGLTIGYPKGSGMVHAAKSVSFSVGRGEVLGIVGESGSGKSTVASSIIQLLKAPAVLLDGAVRFCGTNLTSLSAEEMQRLRGNRIALIPQAAMNALNPVMTVRAQLAEAILSHRKMSKLQVNNRINLLLKQVGLAPERGSAYPHELSGGMRQRVIIAMALINDPDLVIADEPTTGLDVKVQLEIIELLKHLQKQLGLSMVFISHDLPVVLKLSDRIVIMNQGEIVDQGTSNTIARISAHPYTRRLIDSVPRLTGSNQEPKYSYSYGGIEHGS</sequence>
<evidence type="ECO:0000256" key="5">
    <source>
        <dbReference type="ARBA" id="ARBA00022475"/>
    </source>
</evidence>
<accession>A0ABT1YEQ0</accession>
<dbReference type="InterPro" id="IPR050388">
    <property type="entry name" value="ABC_Ni/Peptide_Import"/>
</dbReference>
<keyword evidence="8" id="KW-0547">Nucleotide-binding</keyword>
<evidence type="ECO:0000256" key="14">
    <source>
        <dbReference type="ARBA" id="ARBA00023136"/>
    </source>
</evidence>
<dbReference type="PROSITE" id="PS50928">
    <property type="entry name" value="ABC_TM1"/>
    <property type="match status" value="1"/>
</dbReference>
<dbReference type="InterPro" id="IPR003439">
    <property type="entry name" value="ABC_transporter-like_ATP-bd"/>
</dbReference>
<dbReference type="SUPFAM" id="SSF52540">
    <property type="entry name" value="P-loop containing nucleoside triphosphate hydrolases"/>
    <property type="match status" value="1"/>
</dbReference>
<dbReference type="InterPro" id="IPR017871">
    <property type="entry name" value="ABC_transporter-like_CS"/>
</dbReference>
<evidence type="ECO:0000256" key="12">
    <source>
        <dbReference type="ARBA" id="ARBA00023065"/>
    </source>
</evidence>
<evidence type="ECO:0000256" key="19">
    <source>
        <dbReference type="RuleBase" id="RU363032"/>
    </source>
</evidence>
<evidence type="ECO:0000256" key="10">
    <source>
        <dbReference type="ARBA" id="ARBA00022967"/>
    </source>
</evidence>
<keyword evidence="7 19" id="KW-0812">Transmembrane</keyword>
<keyword evidence="4 19" id="KW-0813">Transport</keyword>
<evidence type="ECO:0000256" key="6">
    <source>
        <dbReference type="ARBA" id="ARBA00022596"/>
    </source>
</evidence>
<keyword evidence="23" id="KW-1185">Reference proteome</keyword>
<comment type="similarity">
    <text evidence="19">Belongs to the binding-protein-dependent transport system permease family.</text>
</comment>
<dbReference type="CDD" id="cd03257">
    <property type="entry name" value="ABC_NikE_OppD_transporters"/>
    <property type="match status" value="1"/>
</dbReference>
<comment type="similarity">
    <text evidence="3">Belongs to the ABC transporter superfamily.</text>
</comment>
<evidence type="ECO:0000256" key="1">
    <source>
        <dbReference type="ARBA" id="ARBA00004141"/>
    </source>
</evidence>
<feature type="transmembrane region" description="Helical" evidence="19">
    <location>
        <begin position="12"/>
        <end position="33"/>
    </location>
</feature>
<feature type="transmembrane region" description="Helical" evidence="19">
    <location>
        <begin position="239"/>
        <end position="263"/>
    </location>
</feature>
<dbReference type="Pfam" id="PF00005">
    <property type="entry name" value="ABC_tran"/>
    <property type="match status" value="1"/>
</dbReference>
<evidence type="ECO:0000256" key="9">
    <source>
        <dbReference type="ARBA" id="ARBA00022840"/>
    </source>
</evidence>
<dbReference type="PANTHER" id="PTHR43297">
    <property type="entry name" value="OLIGOPEPTIDE TRANSPORT ATP-BINDING PROTEIN APPD"/>
    <property type="match status" value="1"/>
</dbReference>
<dbReference type="InterPro" id="IPR035906">
    <property type="entry name" value="MetI-like_sf"/>
</dbReference>
<evidence type="ECO:0000256" key="17">
    <source>
        <dbReference type="ARBA" id="ARBA00044143"/>
    </source>
</evidence>
<dbReference type="SMART" id="SM00382">
    <property type="entry name" value="AAA"/>
    <property type="match status" value="1"/>
</dbReference>
<comment type="subunit">
    <text evidence="15">The complex is composed of two ATP-binding proteins (NikD and NikE), two transmembrane proteins (NikB and NikC) and a solute-binding protein (NikA).</text>
</comment>
<comment type="catalytic activity">
    <reaction evidence="18">
        <text>Ni(2+)(out) + ATP + H2O = Ni(2+)(in) + ADP + phosphate + H(+)</text>
        <dbReference type="Rhea" id="RHEA:15557"/>
        <dbReference type="ChEBI" id="CHEBI:15377"/>
        <dbReference type="ChEBI" id="CHEBI:15378"/>
        <dbReference type="ChEBI" id="CHEBI:30616"/>
        <dbReference type="ChEBI" id="CHEBI:43474"/>
        <dbReference type="ChEBI" id="CHEBI:49786"/>
        <dbReference type="ChEBI" id="CHEBI:456216"/>
        <dbReference type="EC" id="7.2.2.11"/>
    </reaction>
    <physiologicalReaction direction="left-to-right" evidence="18">
        <dbReference type="Rhea" id="RHEA:15558"/>
    </physiologicalReaction>
</comment>
<feature type="transmembrane region" description="Helical" evidence="19">
    <location>
        <begin position="117"/>
        <end position="146"/>
    </location>
</feature>
<dbReference type="CDD" id="cd06261">
    <property type="entry name" value="TM_PBP2"/>
    <property type="match status" value="1"/>
</dbReference>
<comment type="caution">
    <text evidence="22">The sequence shown here is derived from an EMBL/GenBank/DDBJ whole genome shotgun (WGS) entry which is preliminary data.</text>
</comment>
<dbReference type="Proteomes" id="UP001300012">
    <property type="component" value="Unassembled WGS sequence"/>
</dbReference>
<evidence type="ECO:0000256" key="11">
    <source>
        <dbReference type="ARBA" id="ARBA00022989"/>
    </source>
</evidence>
<dbReference type="InterPro" id="IPR027417">
    <property type="entry name" value="P-loop_NTPase"/>
</dbReference>
<feature type="domain" description="ABC transmembrane type-1" evidence="21">
    <location>
        <begin position="69"/>
        <end position="261"/>
    </location>
</feature>
<comment type="subcellular location">
    <subcellularLocation>
        <location evidence="19">Cell membrane</location>
        <topology evidence="19">Multi-pass membrane protein</topology>
    </subcellularLocation>
    <subcellularLocation>
        <location evidence="2">Cell membrane</location>
        <topology evidence="2">Peripheral membrane protein</topology>
    </subcellularLocation>
    <subcellularLocation>
        <location evidence="1">Membrane</location>
        <topology evidence="1">Multi-pass membrane protein</topology>
    </subcellularLocation>
</comment>
<proteinExistence type="inferred from homology"/>
<keyword evidence="12" id="KW-0406">Ion transport</keyword>
<evidence type="ECO:0000313" key="23">
    <source>
        <dbReference type="Proteomes" id="UP001300012"/>
    </source>
</evidence>
<keyword evidence="11 19" id="KW-1133">Transmembrane helix</keyword>
<dbReference type="Gene3D" id="1.10.3720.10">
    <property type="entry name" value="MetI-like"/>
    <property type="match status" value="1"/>
</dbReference>
<feature type="domain" description="ABC transporter" evidence="20">
    <location>
        <begin position="304"/>
        <end position="552"/>
    </location>
</feature>
<evidence type="ECO:0000256" key="4">
    <source>
        <dbReference type="ARBA" id="ARBA00022448"/>
    </source>
</evidence>
<name>A0ABT1YEQ0_9BACL</name>
<dbReference type="InterPro" id="IPR003593">
    <property type="entry name" value="AAA+_ATPase"/>
</dbReference>
<keyword evidence="10" id="KW-1278">Translocase</keyword>
<evidence type="ECO:0000256" key="16">
    <source>
        <dbReference type="ARBA" id="ARBA00039098"/>
    </source>
</evidence>
<dbReference type="PANTHER" id="PTHR43297:SF13">
    <property type="entry name" value="NICKEL ABC TRANSPORTER, ATP-BINDING PROTEIN"/>
    <property type="match status" value="1"/>
</dbReference>
<dbReference type="RefSeq" id="WP_258213264.1">
    <property type="nucleotide sequence ID" value="NZ_JANQBD010000006.1"/>
</dbReference>
<evidence type="ECO:0000256" key="13">
    <source>
        <dbReference type="ARBA" id="ARBA00023112"/>
    </source>
</evidence>
<keyword evidence="9" id="KW-0067">ATP-binding</keyword>
<evidence type="ECO:0000256" key="7">
    <source>
        <dbReference type="ARBA" id="ARBA00022692"/>
    </source>
</evidence>
<dbReference type="Pfam" id="PF00528">
    <property type="entry name" value="BPD_transp_1"/>
    <property type="match status" value="1"/>
</dbReference>
<evidence type="ECO:0000256" key="15">
    <source>
        <dbReference type="ARBA" id="ARBA00038669"/>
    </source>
</evidence>
<evidence type="ECO:0000313" key="22">
    <source>
        <dbReference type="EMBL" id="MCR8631676.1"/>
    </source>
</evidence>
<dbReference type="PROSITE" id="PS00211">
    <property type="entry name" value="ABC_TRANSPORTER_1"/>
    <property type="match status" value="1"/>
</dbReference>
<keyword evidence="14 19" id="KW-0472">Membrane</keyword>
<gene>
    <name evidence="22" type="ORF">NV381_10720</name>
</gene>
<organism evidence="22 23">
    <name type="scientific">Paenibacillus radicis</name>
    <name type="common">ex Xue et al. 2023</name>
    <dbReference type="NCBI Taxonomy" id="2972489"/>
    <lineage>
        <taxon>Bacteria</taxon>
        <taxon>Bacillati</taxon>
        <taxon>Bacillota</taxon>
        <taxon>Bacilli</taxon>
        <taxon>Bacillales</taxon>
        <taxon>Paenibacillaceae</taxon>
        <taxon>Paenibacillus</taxon>
    </lineage>
</organism>
<evidence type="ECO:0000256" key="3">
    <source>
        <dbReference type="ARBA" id="ARBA00005417"/>
    </source>
</evidence>
<dbReference type="SUPFAM" id="SSF161098">
    <property type="entry name" value="MetI-like"/>
    <property type="match status" value="1"/>
</dbReference>
<evidence type="ECO:0000259" key="21">
    <source>
        <dbReference type="PROSITE" id="PS50928"/>
    </source>
</evidence>
<dbReference type="InterPro" id="IPR000515">
    <property type="entry name" value="MetI-like"/>
</dbReference>
<evidence type="ECO:0000259" key="20">
    <source>
        <dbReference type="PROSITE" id="PS50893"/>
    </source>
</evidence>
<protein>
    <recommendedName>
        <fullName evidence="17">Nickel import system ATP-binding protein NikD</fullName>
        <ecNumber evidence="16">7.2.2.11</ecNumber>
    </recommendedName>
</protein>
<keyword evidence="5" id="KW-1003">Cell membrane</keyword>
<reference evidence="22 23" key="1">
    <citation type="submission" date="2022-08" db="EMBL/GenBank/DDBJ databases">
        <title>Paenibacillus endoradicis sp. nov., Paenibacillus radicibacter sp. nov and Paenibacillus pararadicis sp. nov., three cold-adapted plant growth-promoting bacteria isolated from root of Larix gmelinii in Great Khingan.</title>
        <authorList>
            <person name="Xue H."/>
        </authorList>
    </citation>
    <scope>NUCLEOTIDE SEQUENCE [LARGE SCALE GENOMIC DNA]</scope>
    <source>
        <strain evidence="22 23">N5-1-1-5</strain>
    </source>
</reference>
<evidence type="ECO:0000256" key="2">
    <source>
        <dbReference type="ARBA" id="ARBA00004202"/>
    </source>
</evidence>
<dbReference type="EMBL" id="JANQBD010000006">
    <property type="protein sequence ID" value="MCR8631676.1"/>
    <property type="molecule type" value="Genomic_DNA"/>
</dbReference>
<evidence type="ECO:0000256" key="18">
    <source>
        <dbReference type="ARBA" id="ARBA00048610"/>
    </source>
</evidence>
<feature type="transmembrane region" description="Helical" evidence="19">
    <location>
        <begin position="73"/>
        <end position="96"/>
    </location>
</feature>
<dbReference type="Gene3D" id="3.40.50.300">
    <property type="entry name" value="P-loop containing nucleotide triphosphate hydrolases"/>
    <property type="match status" value="1"/>
</dbReference>
<keyword evidence="6" id="KW-0533">Nickel</keyword>
<keyword evidence="13" id="KW-0921">Nickel transport</keyword>
<dbReference type="EC" id="7.2.2.11" evidence="16"/>
<evidence type="ECO:0000256" key="8">
    <source>
        <dbReference type="ARBA" id="ARBA00022741"/>
    </source>
</evidence>